<keyword evidence="3" id="KW-1185">Reference proteome</keyword>
<dbReference type="EMBL" id="VSZS01000066">
    <property type="protein sequence ID" value="TYR30591.1"/>
    <property type="molecule type" value="Genomic_DNA"/>
</dbReference>
<protein>
    <submittedName>
        <fullName evidence="2">Glycosyltransferase family 2 protein</fullName>
    </submittedName>
</protein>
<evidence type="ECO:0000313" key="2">
    <source>
        <dbReference type="EMBL" id="TYR30591.1"/>
    </source>
</evidence>
<feature type="domain" description="Glycosyltransferase 2-like" evidence="1">
    <location>
        <begin position="14"/>
        <end position="107"/>
    </location>
</feature>
<sequence length="345" mass="37711">MHSASVSTAIEVAIIIAAKDAAATIGEAVVSALAETETREVIVVDDGSSDGTSPAAWAADDGSGRLSVIRLDANRGPSHARNLAIERSTSPFIAILDADDRILKGRFRTFDATARWDIAADNILFVDERAALSLADIAMPAACSAPRLLSLDDFIDGNISRRGMNRGEFGFLKPVIRRSFLDAHGLRYSRHLRLGEDYDLYARALICGAVFELLPSCGYLARVRANSLSGRHRTEDLRRLAAASRALLRADGLADSSRQRLQVHARQVRDKYRLRRFLDLKRRSPLAAAGFLLSSAQGARAVIRGVLADKVAAARRALAPMNARQNREPFRFLFPVRPVEANVEK</sequence>
<dbReference type="Gene3D" id="3.90.550.10">
    <property type="entry name" value="Spore Coat Polysaccharide Biosynthesis Protein SpsA, Chain A"/>
    <property type="match status" value="1"/>
</dbReference>
<dbReference type="Proteomes" id="UP000323258">
    <property type="component" value="Unassembled WGS sequence"/>
</dbReference>
<organism evidence="2 3">
    <name type="scientific">Neoaquamicrobium microcysteis</name>
    <dbReference type="NCBI Taxonomy" id="2682781"/>
    <lineage>
        <taxon>Bacteria</taxon>
        <taxon>Pseudomonadati</taxon>
        <taxon>Pseudomonadota</taxon>
        <taxon>Alphaproteobacteria</taxon>
        <taxon>Hyphomicrobiales</taxon>
        <taxon>Phyllobacteriaceae</taxon>
        <taxon>Neoaquamicrobium</taxon>
    </lineage>
</organism>
<dbReference type="PANTHER" id="PTHR43685:SF2">
    <property type="entry name" value="GLYCOSYLTRANSFERASE 2-LIKE DOMAIN-CONTAINING PROTEIN"/>
    <property type="match status" value="1"/>
</dbReference>
<dbReference type="OrthoDB" id="9806521at2"/>
<dbReference type="Pfam" id="PF00535">
    <property type="entry name" value="Glycos_transf_2"/>
    <property type="match status" value="1"/>
</dbReference>
<dbReference type="RefSeq" id="WP_148916127.1">
    <property type="nucleotide sequence ID" value="NZ_VSZS01000066.1"/>
</dbReference>
<dbReference type="AlphaFoldDB" id="A0A5D4GP29"/>
<accession>A0A5D4GP29</accession>
<dbReference type="InterPro" id="IPR050834">
    <property type="entry name" value="Glycosyltransf_2"/>
</dbReference>
<gene>
    <name evidence="2" type="ORF">FY036_17925</name>
</gene>
<dbReference type="CDD" id="cd00761">
    <property type="entry name" value="Glyco_tranf_GTA_type"/>
    <property type="match status" value="1"/>
</dbReference>
<keyword evidence="2" id="KW-0808">Transferase</keyword>
<reference evidence="2 3" key="2">
    <citation type="submission" date="2019-09" db="EMBL/GenBank/DDBJ databases">
        <title>Mesorhizobium sp. MaA-C15 isolated from Microcystis aeruginosa.</title>
        <authorList>
            <person name="Jeong S.E."/>
            <person name="Jin H.M."/>
            <person name="Jeon C.O."/>
        </authorList>
    </citation>
    <scope>NUCLEOTIDE SEQUENCE [LARGE SCALE GENOMIC DNA]</scope>
    <source>
        <strain evidence="2 3">MaA-C15</strain>
    </source>
</reference>
<comment type="caution">
    <text evidence="2">The sequence shown here is derived from an EMBL/GenBank/DDBJ whole genome shotgun (WGS) entry which is preliminary data.</text>
</comment>
<proteinExistence type="predicted"/>
<evidence type="ECO:0000259" key="1">
    <source>
        <dbReference type="Pfam" id="PF00535"/>
    </source>
</evidence>
<reference evidence="2 3" key="1">
    <citation type="submission" date="2019-08" db="EMBL/GenBank/DDBJ databases">
        <authorList>
            <person name="Seo Y.L."/>
        </authorList>
    </citation>
    <scope>NUCLEOTIDE SEQUENCE [LARGE SCALE GENOMIC DNA]</scope>
    <source>
        <strain evidence="2 3">MaA-C15</strain>
    </source>
</reference>
<dbReference type="GO" id="GO:0016740">
    <property type="term" value="F:transferase activity"/>
    <property type="evidence" value="ECO:0007669"/>
    <property type="project" value="UniProtKB-KW"/>
</dbReference>
<dbReference type="InterPro" id="IPR001173">
    <property type="entry name" value="Glyco_trans_2-like"/>
</dbReference>
<dbReference type="InterPro" id="IPR029044">
    <property type="entry name" value="Nucleotide-diphossugar_trans"/>
</dbReference>
<name>A0A5D4GP29_9HYPH</name>
<dbReference type="SUPFAM" id="SSF53448">
    <property type="entry name" value="Nucleotide-diphospho-sugar transferases"/>
    <property type="match status" value="1"/>
</dbReference>
<evidence type="ECO:0000313" key="3">
    <source>
        <dbReference type="Proteomes" id="UP000323258"/>
    </source>
</evidence>
<dbReference type="PANTHER" id="PTHR43685">
    <property type="entry name" value="GLYCOSYLTRANSFERASE"/>
    <property type="match status" value="1"/>
</dbReference>